<sequence>MTSGVFCEPQPGRIAHTPTSLLLANDPDFAAWARSVATVKYEASSALAKSSASCWGDHQPAVSGFNLGFENPVHFQELFRSGSDPKLSRDFGGFLKATQRIYANDSMHVLNGFDWASLGRATVVDMARPASARVSAQLIKKFNDLEMVIVGQSEFEPLIKSELANFPADLTSRIASQLSKGPVLEFDGKADVIMIRHLLHHFPEQAAVRMLSNLVTKLKPNGVILIVDLVMPKPGTTNSYDEALLRTRDLIHTELSNGETRDLESWDALISKVRGGLEISEIKRPVGSDLSFIKVQVAQQNGVGGH</sequence>
<dbReference type="SUPFAM" id="SSF53335">
    <property type="entry name" value="S-adenosyl-L-methionine-dependent methyltransferases"/>
    <property type="match status" value="1"/>
</dbReference>
<dbReference type="Proteomes" id="UP000193240">
    <property type="component" value="Unassembled WGS sequence"/>
</dbReference>
<evidence type="ECO:0000256" key="1">
    <source>
        <dbReference type="ARBA" id="ARBA00022603"/>
    </source>
</evidence>
<dbReference type="Pfam" id="PF00891">
    <property type="entry name" value="Methyltransf_2"/>
    <property type="match status" value="1"/>
</dbReference>
<dbReference type="GO" id="GO:0032259">
    <property type="term" value="P:methylation"/>
    <property type="evidence" value="ECO:0007669"/>
    <property type="project" value="UniProtKB-KW"/>
</dbReference>
<feature type="domain" description="O-methyltransferase C-terminal" evidence="4">
    <location>
        <begin position="189"/>
        <end position="272"/>
    </location>
</feature>
<dbReference type="AlphaFoldDB" id="A0A1Y2M7F3"/>
<keyword evidence="6" id="KW-1185">Reference proteome</keyword>
<name>A0A1Y2M7F3_EPING</name>
<dbReference type="EMBL" id="KZ107840">
    <property type="protein sequence ID" value="OSS52023.1"/>
    <property type="molecule type" value="Genomic_DNA"/>
</dbReference>
<reference evidence="5 6" key="1">
    <citation type="journal article" date="2017" name="Genome Announc.">
        <title>Genome sequence of the saprophytic ascomycete Epicoccum nigrum ICMP 19927 strain isolated from New Zealand.</title>
        <authorList>
            <person name="Fokin M."/>
            <person name="Fleetwood D."/>
            <person name="Weir B.S."/>
            <person name="Villas-Boas S.G."/>
        </authorList>
    </citation>
    <scope>NUCLEOTIDE SEQUENCE [LARGE SCALE GENOMIC DNA]</scope>
    <source>
        <strain evidence="5 6">ICMP 19927</strain>
    </source>
</reference>
<keyword evidence="1" id="KW-0489">Methyltransferase</keyword>
<dbReference type="PANTHER" id="PTHR43712">
    <property type="entry name" value="PUTATIVE (AFU_ORTHOLOGUE AFUA_4G14580)-RELATED"/>
    <property type="match status" value="1"/>
</dbReference>
<keyword evidence="2" id="KW-0808">Transferase</keyword>
<organism evidence="5 6">
    <name type="scientific">Epicoccum nigrum</name>
    <name type="common">Soil fungus</name>
    <name type="synonym">Epicoccum purpurascens</name>
    <dbReference type="NCBI Taxonomy" id="105696"/>
    <lineage>
        <taxon>Eukaryota</taxon>
        <taxon>Fungi</taxon>
        <taxon>Dikarya</taxon>
        <taxon>Ascomycota</taxon>
        <taxon>Pezizomycotina</taxon>
        <taxon>Dothideomycetes</taxon>
        <taxon>Pleosporomycetidae</taxon>
        <taxon>Pleosporales</taxon>
        <taxon>Pleosporineae</taxon>
        <taxon>Didymellaceae</taxon>
        <taxon>Epicoccum</taxon>
    </lineage>
</organism>
<dbReference type="PROSITE" id="PS51683">
    <property type="entry name" value="SAM_OMT_II"/>
    <property type="match status" value="1"/>
</dbReference>
<keyword evidence="3" id="KW-0949">S-adenosyl-L-methionine</keyword>
<dbReference type="InterPro" id="IPR029063">
    <property type="entry name" value="SAM-dependent_MTases_sf"/>
</dbReference>
<evidence type="ECO:0000313" key="6">
    <source>
        <dbReference type="Proteomes" id="UP000193240"/>
    </source>
</evidence>
<evidence type="ECO:0000259" key="4">
    <source>
        <dbReference type="Pfam" id="PF00891"/>
    </source>
</evidence>
<dbReference type="InterPro" id="IPR001077">
    <property type="entry name" value="COMT_C"/>
</dbReference>
<gene>
    <name evidence="5" type="ORF">B5807_03563</name>
</gene>
<proteinExistence type="predicted"/>
<dbReference type="InterPro" id="IPR016461">
    <property type="entry name" value="COMT-like"/>
</dbReference>
<dbReference type="GO" id="GO:0008171">
    <property type="term" value="F:O-methyltransferase activity"/>
    <property type="evidence" value="ECO:0007669"/>
    <property type="project" value="InterPro"/>
</dbReference>
<dbReference type="InParanoid" id="A0A1Y2M7F3"/>
<protein>
    <recommendedName>
        <fullName evidence="4">O-methyltransferase C-terminal domain-containing protein</fullName>
    </recommendedName>
</protein>
<evidence type="ECO:0000313" key="5">
    <source>
        <dbReference type="EMBL" id="OSS52023.1"/>
    </source>
</evidence>
<dbReference type="OMA" id="LRSICMT"/>
<accession>A0A1Y2M7F3</accession>
<dbReference type="Gene3D" id="3.40.50.150">
    <property type="entry name" value="Vaccinia Virus protein VP39"/>
    <property type="match status" value="1"/>
</dbReference>
<evidence type="ECO:0000256" key="3">
    <source>
        <dbReference type="ARBA" id="ARBA00022691"/>
    </source>
</evidence>
<dbReference type="PANTHER" id="PTHR43712:SF15">
    <property type="entry name" value="MONODICTYPHENONE CLUSTER TRANSCRIPTIONAL COACTIVATOR MDPA"/>
    <property type="match status" value="1"/>
</dbReference>
<evidence type="ECO:0000256" key="2">
    <source>
        <dbReference type="ARBA" id="ARBA00022679"/>
    </source>
</evidence>